<dbReference type="Proteomes" id="UP000478052">
    <property type="component" value="Unassembled WGS sequence"/>
</dbReference>
<dbReference type="PANTHER" id="PTHR14005:SF0">
    <property type="entry name" value="EUKARYOTIC TRANSLATION INITIATION FACTOR 3 SUBUNIT A"/>
    <property type="match status" value="1"/>
</dbReference>
<dbReference type="EMBL" id="VUJU01005305">
    <property type="protein sequence ID" value="KAF0751654.1"/>
    <property type="molecule type" value="Genomic_DNA"/>
</dbReference>
<dbReference type="GO" id="GO:0043614">
    <property type="term" value="C:multi-eIF complex"/>
    <property type="evidence" value="ECO:0007669"/>
    <property type="project" value="TreeGrafter"/>
</dbReference>
<keyword evidence="3" id="KW-0396">Initiation factor</keyword>
<feature type="compositionally biased region" description="Low complexity" evidence="2">
    <location>
        <begin position="236"/>
        <end position="245"/>
    </location>
</feature>
<feature type="compositionally biased region" description="Basic and acidic residues" evidence="2">
    <location>
        <begin position="364"/>
        <end position="375"/>
    </location>
</feature>
<dbReference type="GO" id="GO:0071541">
    <property type="term" value="C:eukaryotic translation initiation factor 3 complex, eIF3m"/>
    <property type="evidence" value="ECO:0007669"/>
    <property type="project" value="TreeGrafter"/>
</dbReference>
<feature type="coiled-coil region" evidence="1">
    <location>
        <begin position="18"/>
        <end position="55"/>
    </location>
</feature>
<accession>A0A6G0Y9H0</accession>
<keyword evidence="4" id="KW-1185">Reference proteome</keyword>
<name>A0A6G0Y9H0_APHCR</name>
<dbReference type="PANTHER" id="PTHR14005">
    <property type="entry name" value="EUKARYOTIC TRANSLATION INITIATION FACTOR 3, THETA SUBUNIT"/>
    <property type="match status" value="1"/>
</dbReference>
<keyword evidence="3" id="KW-0648">Protein biosynthesis</keyword>
<evidence type="ECO:0000313" key="3">
    <source>
        <dbReference type="EMBL" id="KAF0751654.1"/>
    </source>
</evidence>
<sequence length="375" mass="44392">MQQISQTAHGQKVLKKLNEDALKNMDADEIAAKEAEELAKERAELVQKLKNRRKQMDYYERAKRIEEIPLLEQAWKEKQIHDKKFWELQEAERIQLANQERKLAEQNRERLARMKPDMDIFLGEMKERRTAEFQAKLAVFEEELIHIRKERLAIRKEERRIALIKQREEEKRRKEEEEWLRKEEERKKKEEEERKKKEEEERLANLARQEQLERQAEIQRKKEEEVQRKLEEKNKSLSSSNSASSWRNDKNKDDQKLFGSARDNKERREGGFGRNRDDGPPSERRSLFSRGNEERKGGVFSSRDNDRGGWNRGGGASSGGAFDKNFKDGPRDGVRSAFDRDTPRKREIPSSNDQGGGSSWRTSRAQDSEDKRKAK</sequence>
<evidence type="ECO:0000256" key="2">
    <source>
        <dbReference type="SAM" id="MobiDB-lite"/>
    </source>
</evidence>
<organism evidence="3 4">
    <name type="scientific">Aphis craccivora</name>
    <name type="common">Cowpea aphid</name>
    <dbReference type="NCBI Taxonomy" id="307492"/>
    <lineage>
        <taxon>Eukaryota</taxon>
        <taxon>Metazoa</taxon>
        <taxon>Ecdysozoa</taxon>
        <taxon>Arthropoda</taxon>
        <taxon>Hexapoda</taxon>
        <taxon>Insecta</taxon>
        <taxon>Pterygota</taxon>
        <taxon>Neoptera</taxon>
        <taxon>Paraneoptera</taxon>
        <taxon>Hemiptera</taxon>
        <taxon>Sternorrhyncha</taxon>
        <taxon>Aphidomorpha</taxon>
        <taxon>Aphidoidea</taxon>
        <taxon>Aphididae</taxon>
        <taxon>Aphidini</taxon>
        <taxon>Aphis</taxon>
        <taxon>Aphis</taxon>
    </lineage>
</organism>
<evidence type="ECO:0000313" key="4">
    <source>
        <dbReference type="Proteomes" id="UP000478052"/>
    </source>
</evidence>
<dbReference type="GO" id="GO:0003743">
    <property type="term" value="F:translation initiation factor activity"/>
    <property type="evidence" value="ECO:0007669"/>
    <property type="project" value="UniProtKB-KW"/>
</dbReference>
<feature type="compositionally biased region" description="Basic and acidic residues" evidence="2">
    <location>
        <begin position="210"/>
        <end position="235"/>
    </location>
</feature>
<reference evidence="3 4" key="1">
    <citation type="submission" date="2019-08" db="EMBL/GenBank/DDBJ databases">
        <title>Whole genome of Aphis craccivora.</title>
        <authorList>
            <person name="Voronova N.V."/>
            <person name="Shulinski R.S."/>
            <person name="Bandarenka Y.V."/>
            <person name="Zhorov D.G."/>
            <person name="Warner D."/>
        </authorList>
    </citation>
    <scope>NUCLEOTIDE SEQUENCE [LARGE SCALE GENOMIC DNA]</scope>
    <source>
        <strain evidence="3">180601</strain>
        <tissue evidence="3">Whole Body</tissue>
    </source>
</reference>
<dbReference type="OrthoDB" id="18884at2759"/>
<proteinExistence type="predicted"/>
<feature type="compositionally biased region" description="Polar residues" evidence="2">
    <location>
        <begin position="349"/>
        <end position="363"/>
    </location>
</feature>
<feature type="compositionally biased region" description="Basic and acidic residues" evidence="2">
    <location>
        <begin position="168"/>
        <end position="203"/>
    </location>
</feature>
<feature type="compositionally biased region" description="Basic and acidic residues" evidence="2">
    <location>
        <begin position="324"/>
        <end position="348"/>
    </location>
</feature>
<feature type="compositionally biased region" description="Basic and acidic residues" evidence="2">
    <location>
        <begin position="247"/>
        <end position="309"/>
    </location>
</feature>
<gene>
    <name evidence="3" type="ORF">FWK35_00024461</name>
</gene>
<evidence type="ECO:0000256" key="1">
    <source>
        <dbReference type="SAM" id="Coils"/>
    </source>
</evidence>
<comment type="caution">
    <text evidence="3">The sequence shown here is derived from an EMBL/GenBank/DDBJ whole genome shotgun (WGS) entry which is preliminary data.</text>
</comment>
<dbReference type="GO" id="GO:0071540">
    <property type="term" value="C:eukaryotic translation initiation factor 3 complex, eIF3e"/>
    <property type="evidence" value="ECO:0007669"/>
    <property type="project" value="TreeGrafter"/>
</dbReference>
<dbReference type="GO" id="GO:0002188">
    <property type="term" value="P:translation reinitiation"/>
    <property type="evidence" value="ECO:0007669"/>
    <property type="project" value="TreeGrafter"/>
</dbReference>
<dbReference type="InterPro" id="IPR027512">
    <property type="entry name" value="EIF3A"/>
</dbReference>
<dbReference type="AlphaFoldDB" id="A0A6G0Y9H0"/>
<protein>
    <submittedName>
        <fullName evidence="3">Eukaryotic translation initiation factor 3 subunit A</fullName>
    </submittedName>
</protein>
<dbReference type="GO" id="GO:0001732">
    <property type="term" value="P:formation of cytoplasmic translation initiation complex"/>
    <property type="evidence" value="ECO:0007669"/>
    <property type="project" value="TreeGrafter"/>
</dbReference>
<feature type="region of interest" description="Disordered" evidence="2">
    <location>
        <begin position="168"/>
        <end position="375"/>
    </location>
</feature>
<dbReference type="GO" id="GO:0003729">
    <property type="term" value="F:mRNA binding"/>
    <property type="evidence" value="ECO:0007669"/>
    <property type="project" value="TreeGrafter"/>
</dbReference>
<keyword evidence="1" id="KW-0175">Coiled coil</keyword>